<dbReference type="PANTHER" id="PTHR34761">
    <property type="entry name" value="NUCLEOLUS AND NEURAL PROGENITOR PROTEIN"/>
    <property type="match status" value="1"/>
</dbReference>
<keyword evidence="3" id="KW-1185">Reference proteome</keyword>
<dbReference type="CTD" id="20240957"/>
<protein>
    <recommendedName>
        <fullName evidence="1">Nucleolus and neural progenitor protein-like N-terminal domain-containing protein</fullName>
    </recommendedName>
</protein>
<organism evidence="2 3">
    <name type="scientific">Lottia gigantea</name>
    <name type="common">Giant owl limpet</name>
    <dbReference type="NCBI Taxonomy" id="225164"/>
    <lineage>
        <taxon>Eukaryota</taxon>
        <taxon>Metazoa</taxon>
        <taxon>Spiralia</taxon>
        <taxon>Lophotrochozoa</taxon>
        <taxon>Mollusca</taxon>
        <taxon>Gastropoda</taxon>
        <taxon>Patellogastropoda</taxon>
        <taxon>Lottioidea</taxon>
        <taxon>Lottiidae</taxon>
        <taxon>Lottia</taxon>
    </lineage>
</organism>
<dbReference type="GeneID" id="20240957"/>
<dbReference type="HOGENOM" id="CLU_2006504_0_0_1"/>
<dbReference type="GO" id="GO:0045747">
    <property type="term" value="P:positive regulation of Notch signaling pathway"/>
    <property type="evidence" value="ECO:0007669"/>
    <property type="project" value="TreeGrafter"/>
</dbReference>
<dbReference type="OrthoDB" id="9899341at2759"/>
<reference evidence="2 3" key="1">
    <citation type="journal article" date="2013" name="Nature">
        <title>Insights into bilaterian evolution from three spiralian genomes.</title>
        <authorList>
            <person name="Simakov O."/>
            <person name="Marletaz F."/>
            <person name="Cho S.J."/>
            <person name="Edsinger-Gonzales E."/>
            <person name="Havlak P."/>
            <person name="Hellsten U."/>
            <person name="Kuo D.H."/>
            <person name="Larsson T."/>
            <person name="Lv J."/>
            <person name="Arendt D."/>
            <person name="Savage R."/>
            <person name="Osoegawa K."/>
            <person name="de Jong P."/>
            <person name="Grimwood J."/>
            <person name="Chapman J.A."/>
            <person name="Shapiro H."/>
            <person name="Aerts A."/>
            <person name="Otillar R.P."/>
            <person name="Terry A.Y."/>
            <person name="Boore J.L."/>
            <person name="Grigoriev I.V."/>
            <person name="Lindberg D.R."/>
            <person name="Seaver E.C."/>
            <person name="Weisblat D.A."/>
            <person name="Putnam N.H."/>
            <person name="Rokhsar D.S."/>
        </authorList>
    </citation>
    <scope>NUCLEOTIDE SEQUENCE [LARGE SCALE GENOMIC DNA]</scope>
</reference>
<dbReference type="InterPro" id="IPR027951">
    <property type="entry name" value="Nepro_N"/>
</dbReference>
<dbReference type="Pfam" id="PF14780">
    <property type="entry name" value="NEPRO_N"/>
    <property type="match status" value="1"/>
</dbReference>
<feature type="domain" description="Nucleolus and neural progenitor protein-like N-terminal" evidence="1">
    <location>
        <begin position="8"/>
        <end position="107"/>
    </location>
</feature>
<sequence length="124" mass="14798">MADLSPIWNQKLLIPPPICNLKIEVTVKNIDKLKSLKQILEKCLTVLDDDTAISSEIFILSRLIYKRNLQLRREKTMKFLKQIEKCMKRYIEMDIKKLIVDFKKSFDEYDTFFLKKAWKKSLVV</sequence>
<proteinExistence type="predicted"/>
<name>V4B7D7_LOTGI</name>
<dbReference type="PANTHER" id="PTHR34761:SF1">
    <property type="entry name" value="NUCLEOLUS AND NEURAL PROGENITOR PROTEIN"/>
    <property type="match status" value="1"/>
</dbReference>
<dbReference type="InterPro" id="IPR052835">
    <property type="entry name" value="Nepro"/>
</dbReference>
<dbReference type="KEGG" id="lgi:LOTGIDRAFT_168725"/>
<dbReference type="AlphaFoldDB" id="V4B7D7"/>
<dbReference type="Proteomes" id="UP000030746">
    <property type="component" value="Unassembled WGS sequence"/>
</dbReference>
<dbReference type="EMBL" id="KB203505">
    <property type="protein sequence ID" value="ESO84494.1"/>
    <property type="molecule type" value="Genomic_DNA"/>
</dbReference>
<evidence type="ECO:0000313" key="3">
    <source>
        <dbReference type="Proteomes" id="UP000030746"/>
    </source>
</evidence>
<gene>
    <name evidence="2" type="ORF">LOTGIDRAFT_168725</name>
</gene>
<accession>V4B7D7</accession>
<evidence type="ECO:0000259" key="1">
    <source>
        <dbReference type="Pfam" id="PF14780"/>
    </source>
</evidence>
<evidence type="ECO:0000313" key="2">
    <source>
        <dbReference type="EMBL" id="ESO84494.1"/>
    </source>
</evidence>
<dbReference type="GO" id="GO:0005634">
    <property type="term" value="C:nucleus"/>
    <property type="evidence" value="ECO:0007669"/>
    <property type="project" value="TreeGrafter"/>
</dbReference>
<dbReference type="RefSeq" id="XP_009064859.1">
    <property type="nucleotide sequence ID" value="XM_009066611.1"/>
</dbReference>